<gene>
    <name evidence="4" type="ORF">PV05_02554</name>
</gene>
<dbReference type="PANTHER" id="PTHR33112">
    <property type="entry name" value="DOMAIN PROTEIN, PUTATIVE-RELATED"/>
    <property type="match status" value="1"/>
</dbReference>
<name>A0A0D2D6S8_9EURO</name>
<keyword evidence="5" id="KW-1185">Reference proteome</keyword>
<dbReference type="HOGENOM" id="CLU_379038_0_0_1"/>
<protein>
    <recommendedName>
        <fullName evidence="3">Heterokaryon incompatibility domain-containing protein</fullName>
    </recommendedName>
</protein>
<feature type="coiled-coil region" evidence="1">
    <location>
        <begin position="7"/>
        <end position="52"/>
    </location>
</feature>
<proteinExistence type="predicted"/>
<dbReference type="InterPro" id="IPR010730">
    <property type="entry name" value="HET"/>
</dbReference>
<dbReference type="PANTHER" id="PTHR33112:SF12">
    <property type="entry name" value="HETEROKARYON INCOMPATIBILITY DOMAIN-CONTAINING PROTEIN"/>
    <property type="match status" value="1"/>
</dbReference>
<evidence type="ECO:0000256" key="2">
    <source>
        <dbReference type="SAM" id="MobiDB-lite"/>
    </source>
</evidence>
<dbReference type="Proteomes" id="UP000054342">
    <property type="component" value="Unassembled WGS sequence"/>
</dbReference>
<dbReference type="Pfam" id="PF06985">
    <property type="entry name" value="HET"/>
    <property type="match status" value="1"/>
</dbReference>
<keyword evidence="1" id="KW-0175">Coiled coil</keyword>
<sequence length="779" mass="88785">MADESSLWAAKNKLQDLREQFEGVKSRLELTLDNATAILEEADDNLKHAEEGLHGDAASRPGTVRGTVRLCDSCKEIDIPNVFAALSKLKPDTEQRHLANARRTVGDLRHAVEVEYYCCLCKFLLEAILLQTAKGSFTIPPGQNEHATSIRLVSDSDPWFVTAGISVNLPPCQFGWLRVGARARSDPSICITFEPAIDSGHGTESRNLVYPSERRRLYAFNGSLDIELVISWINKCEDVHGSLCCPTELDNTEGLTVIDVDSRAIVPYPHGERYVALSYVWGSDQSTQSLGSRPRPVRLSDNAGQGYAQVLPSKTPQTFEDAIRVTKGLGVRYLWIDLFCINQDDREEQQRQIALMDQIFSSAWLTIACLDGPNARYGLPGVSRPFLYTRQPKVELSSGRLTATYVHSWWDDNGKSRWDSRAWTLQERLLSRRLLTFADTYIAMSCRTEYFHDLLSVDNLTSAGGTSQIGDKYYREDGSEINLEKLEWDFQQYSSLVADYTHREITWENDRYNACRGSLNRMTARTGVQFHWALPKVDLLKSLLWKPHHGYVNSRCPEFPSWSWLGWSGWAEYAYWIHDQTATPPNDPTKAAKQHQNTSNKRRRLEDFSSPGEYRQEATILELSHVGEDVPPDIALRTSLCMFQVRFLRRAGAPHLNRPSNTQQAKFAVGDHWGLVARNGDLLRNPVGEHQNFEPTDVAFRLHPAHSQVLRNQNNRVELMFVKHWLRIWDSDRIIENMVSALVVVKRDDGRSYWRLSSVLIPASEWYTRNPDERDIILT</sequence>
<evidence type="ECO:0000313" key="4">
    <source>
        <dbReference type="EMBL" id="KIW58002.1"/>
    </source>
</evidence>
<evidence type="ECO:0000256" key="1">
    <source>
        <dbReference type="SAM" id="Coils"/>
    </source>
</evidence>
<feature type="region of interest" description="Disordered" evidence="2">
    <location>
        <begin position="584"/>
        <end position="611"/>
    </location>
</feature>
<feature type="domain" description="Heterokaryon incompatibility" evidence="3">
    <location>
        <begin position="274"/>
        <end position="427"/>
    </location>
</feature>
<accession>A0A0D2D6S8</accession>
<organism evidence="4 5">
    <name type="scientific">Exophiala xenobiotica</name>
    <dbReference type="NCBI Taxonomy" id="348802"/>
    <lineage>
        <taxon>Eukaryota</taxon>
        <taxon>Fungi</taxon>
        <taxon>Dikarya</taxon>
        <taxon>Ascomycota</taxon>
        <taxon>Pezizomycotina</taxon>
        <taxon>Eurotiomycetes</taxon>
        <taxon>Chaetothyriomycetidae</taxon>
        <taxon>Chaetothyriales</taxon>
        <taxon>Herpotrichiellaceae</taxon>
        <taxon>Exophiala</taxon>
    </lineage>
</organism>
<evidence type="ECO:0000313" key="5">
    <source>
        <dbReference type="Proteomes" id="UP000054342"/>
    </source>
</evidence>
<dbReference type="AlphaFoldDB" id="A0A0D2D6S8"/>
<dbReference type="STRING" id="348802.A0A0D2D6S8"/>
<evidence type="ECO:0000259" key="3">
    <source>
        <dbReference type="Pfam" id="PF06985"/>
    </source>
</evidence>
<dbReference type="OrthoDB" id="5135333at2759"/>
<dbReference type="RefSeq" id="XP_013318586.1">
    <property type="nucleotide sequence ID" value="XM_013463132.1"/>
</dbReference>
<dbReference type="EMBL" id="KN847318">
    <property type="protein sequence ID" value="KIW58002.1"/>
    <property type="molecule type" value="Genomic_DNA"/>
</dbReference>
<reference evidence="4 5" key="1">
    <citation type="submission" date="2015-01" db="EMBL/GenBank/DDBJ databases">
        <title>The Genome Sequence of Exophiala xenobiotica CBS118157.</title>
        <authorList>
            <consortium name="The Broad Institute Genomics Platform"/>
            <person name="Cuomo C."/>
            <person name="de Hoog S."/>
            <person name="Gorbushina A."/>
            <person name="Stielow B."/>
            <person name="Teixiera M."/>
            <person name="Abouelleil A."/>
            <person name="Chapman S.B."/>
            <person name="Priest M."/>
            <person name="Young S.K."/>
            <person name="Wortman J."/>
            <person name="Nusbaum C."/>
            <person name="Birren B."/>
        </authorList>
    </citation>
    <scope>NUCLEOTIDE SEQUENCE [LARGE SCALE GENOMIC DNA]</scope>
    <source>
        <strain evidence="4 5">CBS 118157</strain>
    </source>
</reference>
<dbReference type="GeneID" id="25324462"/>